<dbReference type="InterPro" id="IPR013325">
    <property type="entry name" value="RNA_pol_sigma_r2"/>
</dbReference>
<evidence type="ECO:0000256" key="4">
    <source>
        <dbReference type="ARBA" id="ARBA00023125"/>
    </source>
</evidence>
<dbReference type="CDD" id="cd06171">
    <property type="entry name" value="Sigma70_r4"/>
    <property type="match status" value="1"/>
</dbReference>
<evidence type="ECO:0000256" key="1">
    <source>
        <dbReference type="ARBA" id="ARBA00010641"/>
    </source>
</evidence>
<dbReference type="Pfam" id="PF04542">
    <property type="entry name" value="Sigma70_r2"/>
    <property type="match status" value="1"/>
</dbReference>
<dbReference type="GO" id="GO:0016987">
    <property type="term" value="F:sigma factor activity"/>
    <property type="evidence" value="ECO:0007669"/>
    <property type="project" value="UniProtKB-KW"/>
</dbReference>
<evidence type="ECO:0000259" key="6">
    <source>
        <dbReference type="Pfam" id="PF04542"/>
    </source>
</evidence>
<feature type="domain" description="RNA polymerase sigma-70 region 2" evidence="6">
    <location>
        <begin position="9"/>
        <end position="74"/>
    </location>
</feature>
<feature type="domain" description="RNA polymerase sigma-70 region 4" evidence="7">
    <location>
        <begin position="109"/>
        <end position="157"/>
    </location>
</feature>
<dbReference type="InterPro" id="IPR014284">
    <property type="entry name" value="RNA_pol_sigma-70_dom"/>
</dbReference>
<dbReference type="Gene3D" id="1.10.10.10">
    <property type="entry name" value="Winged helix-like DNA-binding domain superfamily/Winged helix DNA-binding domain"/>
    <property type="match status" value="1"/>
</dbReference>
<dbReference type="GO" id="GO:0006352">
    <property type="term" value="P:DNA-templated transcription initiation"/>
    <property type="evidence" value="ECO:0007669"/>
    <property type="project" value="InterPro"/>
</dbReference>
<gene>
    <name evidence="8" type="ORF">DES53_1258</name>
</gene>
<dbReference type="Pfam" id="PF04545">
    <property type="entry name" value="Sigma70_r4"/>
    <property type="match status" value="1"/>
</dbReference>
<dbReference type="GO" id="GO:0003677">
    <property type="term" value="F:DNA binding"/>
    <property type="evidence" value="ECO:0007669"/>
    <property type="project" value="UniProtKB-KW"/>
</dbReference>
<keyword evidence="4" id="KW-0238">DNA-binding</keyword>
<dbReference type="SUPFAM" id="SSF88659">
    <property type="entry name" value="Sigma3 and sigma4 domains of RNA polymerase sigma factors"/>
    <property type="match status" value="1"/>
</dbReference>
<comment type="caution">
    <text evidence="8">The sequence shown here is derived from an EMBL/GenBank/DDBJ whole genome shotgun (WGS) entry which is preliminary data.</text>
</comment>
<evidence type="ECO:0000256" key="5">
    <source>
        <dbReference type="ARBA" id="ARBA00023163"/>
    </source>
</evidence>
<dbReference type="AlphaFoldDB" id="A0A366H1S8"/>
<keyword evidence="3" id="KW-0731">Sigma factor</keyword>
<dbReference type="SUPFAM" id="SSF88946">
    <property type="entry name" value="Sigma2 domain of RNA polymerase sigma factors"/>
    <property type="match status" value="1"/>
</dbReference>
<dbReference type="InterPro" id="IPR007630">
    <property type="entry name" value="RNA_pol_sigma70_r4"/>
</dbReference>
<evidence type="ECO:0000256" key="3">
    <source>
        <dbReference type="ARBA" id="ARBA00023082"/>
    </source>
</evidence>
<dbReference type="PANTHER" id="PTHR43133">
    <property type="entry name" value="RNA POLYMERASE ECF-TYPE SIGMA FACTO"/>
    <property type="match status" value="1"/>
</dbReference>
<dbReference type="InterPro" id="IPR013324">
    <property type="entry name" value="RNA_pol_sigma_r3/r4-like"/>
</dbReference>
<evidence type="ECO:0000313" key="9">
    <source>
        <dbReference type="Proteomes" id="UP000253426"/>
    </source>
</evidence>
<evidence type="ECO:0000259" key="7">
    <source>
        <dbReference type="Pfam" id="PF04545"/>
    </source>
</evidence>
<dbReference type="InterPro" id="IPR007627">
    <property type="entry name" value="RNA_pol_sigma70_r2"/>
</dbReference>
<keyword evidence="2" id="KW-0805">Transcription regulation</keyword>
<dbReference type="EMBL" id="QNRR01000025">
    <property type="protein sequence ID" value="RBP35182.1"/>
    <property type="molecule type" value="Genomic_DNA"/>
</dbReference>
<reference evidence="8 9" key="1">
    <citation type="submission" date="2018-06" db="EMBL/GenBank/DDBJ databases">
        <title>Genomic Encyclopedia of Type Strains, Phase IV (KMG-IV): sequencing the most valuable type-strain genomes for metagenomic binning, comparative biology and taxonomic classification.</title>
        <authorList>
            <person name="Goeker M."/>
        </authorList>
    </citation>
    <scope>NUCLEOTIDE SEQUENCE [LARGE SCALE GENOMIC DNA]</scope>
    <source>
        <strain evidence="8 9">DSM 25532</strain>
    </source>
</reference>
<protein>
    <submittedName>
        <fullName evidence="8">RNA polymerase sigma-70 factor (ECF subfamily)</fullName>
    </submittedName>
</protein>
<keyword evidence="5" id="KW-0804">Transcription</keyword>
<name>A0A366H1S8_9BACT</name>
<evidence type="ECO:0000256" key="2">
    <source>
        <dbReference type="ARBA" id="ARBA00023015"/>
    </source>
</evidence>
<dbReference type="PANTHER" id="PTHR43133:SF62">
    <property type="entry name" value="RNA POLYMERASE SIGMA FACTOR SIGZ"/>
    <property type="match status" value="1"/>
</dbReference>
<dbReference type="OrthoDB" id="190879at2"/>
<proteinExistence type="inferred from homology"/>
<evidence type="ECO:0000313" key="8">
    <source>
        <dbReference type="EMBL" id="RBP35182.1"/>
    </source>
</evidence>
<dbReference type="InterPro" id="IPR036388">
    <property type="entry name" value="WH-like_DNA-bd_sf"/>
</dbReference>
<dbReference type="NCBIfam" id="TIGR02937">
    <property type="entry name" value="sigma70-ECF"/>
    <property type="match status" value="1"/>
</dbReference>
<keyword evidence="9" id="KW-1185">Reference proteome</keyword>
<dbReference type="Gene3D" id="1.10.1740.10">
    <property type="match status" value="1"/>
</dbReference>
<dbReference type="InterPro" id="IPR039425">
    <property type="entry name" value="RNA_pol_sigma-70-like"/>
</dbReference>
<organism evidence="8 9">
    <name type="scientific">Roseimicrobium gellanilyticum</name>
    <dbReference type="NCBI Taxonomy" id="748857"/>
    <lineage>
        <taxon>Bacteria</taxon>
        <taxon>Pseudomonadati</taxon>
        <taxon>Verrucomicrobiota</taxon>
        <taxon>Verrucomicrobiia</taxon>
        <taxon>Verrucomicrobiales</taxon>
        <taxon>Verrucomicrobiaceae</taxon>
        <taxon>Roseimicrobium</taxon>
    </lineage>
</organism>
<accession>A0A366H1S8</accession>
<dbReference type="Proteomes" id="UP000253426">
    <property type="component" value="Unassembled WGS sequence"/>
</dbReference>
<comment type="similarity">
    <text evidence="1">Belongs to the sigma-70 factor family. ECF subfamily.</text>
</comment>
<sequence length="168" mass="19561">MTDHELERLYDSHAGGLFHYLVTFTRTEADARDLLQELFIKLARGAAKEGVQSEKAWLYRLAHNLAVDWLRRRKVRWDAEEKLLQEMESGHHPVTDPDSVILANHFAEAMKSLPDEQRVVMQLKLWEGMTFEEIAEAQGIPLNTAASRYRYGLEKLRIVLRPLYEELT</sequence>